<comment type="caution">
    <text evidence="1">The sequence shown here is derived from an EMBL/GenBank/DDBJ whole genome shotgun (WGS) entry which is preliminary data.</text>
</comment>
<evidence type="ECO:0000313" key="2">
    <source>
        <dbReference type="Proteomes" id="UP001345963"/>
    </source>
</evidence>
<accession>A0ABU7BTP5</accession>
<protein>
    <recommendedName>
        <fullName evidence="3">Transposase</fullName>
    </recommendedName>
</protein>
<gene>
    <name evidence="1" type="ORF">ATANTOWER_031938</name>
</gene>
<proteinExistence type="predicted"/>
<name>A0ABU7BTP5_9TELE</name>
<reference evidence="1 2" key="1">
    <citation type="submission" date="2021-07" db="EMBL/GenBank/DDBJ databases">
        <authorList>
            <person name="Palmer J.M."/>
        </authorList>
    </citation>
    <scope>NUCLEOTIDE SEQUENCE [LARGE SCALE GENOMIC DNA]</scope>
    <source>
        <strain evidence="1 2">AT_MEX2019</strain>
        <tissue evidence="1">Muscle</tissue>
    </source>
</reference>
<keyword evidence="2" id="KW-1185">Reference proteome</keyword>
<organism evidence="1 2">
    <name type="scientific">Ataeniobius toweri</name>
    <dbReference type="NCBI Taxonomy" id="208326"/>
    <lineage>
        <taxon>Eukaryota</taxon>
        <taxon>Metazoa</taxon>
        <taxon>Chordata</taxon>
        <taxon>Craniata</taxon>
        <taxon>Vertebrata</taxon>
        <taxon>Euteleostomi</taxon>
        <taxon>Actinopterygii</taxon>
        <taxon>Neopterygii</taxon>
        <taxon>Teleostei</taxon>
        <taxon>Neoteleostei</taxon>
        <taxon>Acanthomorphata</taxon>
        <taxon>Ovalentaria</taxon>
        <taxon>Atherinomorphae</taxon>
        <taxon>Cyprinodontiformes</taxon>
        <taxon>Goodeidae</taxon>
        <taxon>Ataeniobius</taxon>
    </lineage>
</organism>
<evidence type="ECO:0000313" key="1">
    <source>
        <dbReference type="EMBL" id="MED6253733.1"/>
    </source>
</evidence>
<dbReference type="Proteomes" id="UP001345963">
    <property type="component" value="Unassembled WGS sequence"/>
</dbReference>
<dbReference type="EMBL" id="JAHUTI010068934">
    <property type="protein sequence ID" value="MED6253733.1"/>
    <property type="molecule type" value="Genomic_DNA"/>
</dbReference>
<evidence type="ECO:0008006" key="3">
    <source>
        <dbReference type="Google" id="ProtNLM"/>
    </source>
</evidence>
<sequence length="146" mass="16874">MLQFYRHSVDNTGALPRNVLVVDGVAVCQKKCFNRFIRSLLQEVALPSGRFYWSSLYGEIDWNLVWLIGEKYCLNYKGSCGFLQQLWYRFGHGDFPLSLNTTFTLSFRLGSNAHRLPTYKILELPLTSLSCAARNCEVQHFLRVRA</sequence>